<dbReference type="EMBL" id="JAWZSR010000005">
    <property type="protein sequence ID" value="MDX8046327.1"/>
    <property type="molecule type" value="Genomic_DNA"/>
</dbReference>
<evidence type="ECO:0000313" key="2">
    <source>
        <dbReference type="Proteomes" id="UP001277972"/>
    </source>
</evidence>
<sequence>MRFFRRIRFLFTFRKSIPFLKEYFLSNQVKRSTKIIALALILGYLLFPFDLIPDYLLVIGLFDDVMIAALVLQQLIRMAPASLREKYELEIK</sequence>
<proteinExistence type="predicted"/>
<gene>
    <name evidence="1" type="ORF">SH601_10080</name>
</gene>
<reference evidence="1" key="1">
    <citation type="submission" date="2023-11" db="EMBL/GenBank/DDBJ databases">
        <title>Gracilibacillus pellucida a moderately halophilic bacterium isolated from saline soil in Xinjiang province.</title>
        <authorList>
            <person name="Zhang Z."/>
            <person name="Tan F."/>
            <person name="Wang Y."/>
            <person name="Xia M."/>
        </authorList>
    </citation>
    <scope>NUCLEOTIDE SEQUENCE</scope>
    <source>
        <strain evidence="1">S3-1-1</strain>
    </source>
</reference>
<protein>
    <submittedName>
        <fullName evidence="1">DUF1232 domain-containing protein</fullName>
    </submittedName>
</protein>
<accession>A0ACC6M696</accession>
<dbReference type="Proteomes" id="UP001277972">
    <property type="component" value="Unassembled WGS sequence"/>
</dbReference>
<comment type="caution">
    <text evidence="1">The sequence shown here is derived from an EMBL/GenBank/DDBJ whole genome shotgun (WGS) entry which is preliminary data.</text>
</comment>
<evidence type="ECO:0000313" key="1">
    <source>
        <dbReference type="EMBL" id="MDX8046327.1"/>
    </source>
</evidence>
<organism evidence="1 2">
    <name type="scientific">Gracilibacillus pellucidus</name>
    <dbReference type="NCBI Taxonomy" id="3095368"/>
    <lineage>
        <taxon>Bacteria</taxon>
        <taxon>Bacillati</taxon>
        <taxon>Bacillota</taxon>
        <taxon>Bacilli</taxon>
        <taxon>Bacillales</taxon>
        <taxon>Bacillaceae</taxon>
        <taxon>Gracilibacillus</taxon>
    </lineage>
</organism>
<keyword evidence="2" id="KW-1185">Reference proteome</keyword>
<name>A0ACC6M696_9BACI</name>